<dbReference type="GeneID" id="108008863"/>
<dbReference type="GO" id="GO:0006355">
    <property type="term" value="P:regulation of DNA-templated transcription"/>
    <property type="evidence" value="ECO:0007669"/>
    <property type="project" value="InterPro"/>
</dbReference>
<dbReference type="AlphaFoldDB" id="A0AB39Z4B2"/>
<evidence type="ECO:0000313" key="6">
    <source>
        <dbReference type="RefSeq" id="XP_016928255.2"/>
    </source>
</evidence>
<evidence type="ECO:0000313" key="5">
    <source>
        <dbReference type="Proteomes" id="UP001652628"/>
    </source>
</evidence>
<dbReference type="Pfam" id="PF13181">
    <property type="entry name" value="TPR_8"/>
    <property type="match status" value="1"/>
</dbReference>
<evidence type="ECO:0000256" key="4">
    <source>
        <dbReference type="SAM" id="MobiDB-lite"/>
    </source>
</evidence>
<gene>
    <name evidence="6" type="primary">LOC108008863</name>
</gene>
<dbReference type="InterPro" id="IPR011990">
    <property type="entry name" value="TPR-like_helical_dom_sf"/>
</dbReference>
<dbReference type="InterPro" id="IPR031101">
    <property type="entry name" value="Ctr9"/>
</dbReference>
<feature type="repeat" description="TPR" evidence="3">
    <location>
        <begin position="278"/>
        <end position="311"/>
    </location>
</feature>
<evidence type="ECO:0000256" key="2">
    <source>
        <dbReference type="ARBA" id="ARBA00022803"/>
    </source>
</evidence>
<sequence>MEAILVPTDNCPNMEEMQLHTSIKKPETCCSSGKRDTFVSLLEATPYESYKEDLDRANILLAACLANMAYKEHGKLRRALQTKLVDIIKALEDYKGSGELNLRLIKGFTLMLSPSTAQKADTFFVSILKHKSNHILALIGRGCLAFDRQDYLGSLGYFKSVLMADPRGPADVRVGIAHCFWRMGDLNRARQLFEMALEQNSRCINALIGMAILKLNQGDKRPYNEGLSLLEKAFQIDKQHSSTLSNLATHYYSIGDHLMVLRLAGNAIRFTDVPELKSQLCYQVARSHHASGEFEFAMKYYRDAVELAPEGFVLPFMGLAQLYLRDGKFDKAKICLRYFLKFLPNESNAMRLLDRINLNKRSNKSWKNLPKSAAKNSTKRGASKESDKGLAKKPKS</sequence>
<keyword evidence="5" id="KW-1185">Reference proteome</keyword>
<organism evidence="5 6">
    <name type="scientific">Drosophila suzukii</name>
    <name type="common">Spotted-wing drosophila fruit fly</name>
    <dbReference type="NCBI Taxonomy" id="28584"/>
    <lineage>
        <taxon>Eukaryota</taxon>
        <taxon>Metazoa</taxon>
        <taxon>Ecdysozoa</taxon>
        <taxon>Arthropoda</taxon>
        <taxon>Hexapoda</taxon>
        <taxon>Insecta</taxon>
        <taxon>Pterygota</taxon>
        <taxon>Neoptera</taxon>
        <taxon>Endopterygota</taxon>
        <taxon>Diptera</taxon>
        <taxon>Brachycera</taxon>
        <taxon>Muscomorpha</taxon>
        <taxon>Ephydroidea</taxon>
        <taxon>Drosophilidae</taxon>
        <taxon>Drosophila</taxon>
        <taxon>Sophophora</taxon>
    </lineage>
</organism>
<keyword evidence="1" id="KW-0677">Repeat</keyword>
<dbReference type="SMART" id="SM00028">
    <property type="entry name" value="TPR"/>
    <property type="match status" value="5"/>
</dbReference>
<protein>
    <submittedName>
        <fullName evidence="6">RNA polymerase-associated protein CTR9 homolog</fullName>
    </submittedName>
</protein>
<dbReference type="Proteomes" id="UP001652628">
    <property type="component" value="Chromosome 2R"/>
</dbReference>
<evidence type="ECO:0000256" key="3">
    <source>
        <dbReference type="PROSITE-ProRule" id="PRU00339"/>
    </source>
</evidence>
<dbReference type="PROSITE" id="PS50005">
    <property type="entry name" value="TPR"/>
    <property type="match status" value="1"/>
</dbReference>
<reference evidence="6" key="1">
    <citation type="submission" date="2025-08" db="UniProtKB">
        <authorList>
            <consortium name="RefSeq"/>
        </authorList>
    </citation>
    <scope>IDENTIFICATION</scope>
</reference>
<dbReference type="GO" id="GO:0016593">
    <property type="term" value="C:Cdc73/Paf1 complex"/>
    <property type="evidence" value="ECO:0007669"/>
    <property type="project" value="TreeGrafter"/>
</dbReference>
<evidence type="ECO:0000256" key="1">
    <source>
        <dbReference type="ARBA" id="ARBA00022737"/>
    </source>
</evidence>
<dbReference type="PANTHER" id="PTHR14027">
    <property type="entry name" value="RNA POLYMERASE-ASSOCIATED PROTEIN CTR9"/>
    <property type="match status" value="1"/>
</dbReference>
<accession>A0AB39Z4B2</accession>
<feature type="region of interest" description="Disordered" evidence="4">
    <location>
        <begin position="364"/>
        <end position="396"/>
    </location>
</feature>
<dbReference type="PANTHER" id="PTHR14027:SF2">
    <property type="entry name" value="RNA POLYMERASE-ASSOCIATED PROTEIN CTR9 HOMOLOG"/>
    <property type="match status" value="1"/>
</dbReference>
<name>A0AB39Z4B2_DROSZ</name>
<dbReference type="SUPFAM" id="SSF81901">
    <property type="entry name" value="HCP-like"/>
    <property type="match status" value="1"/>
</dbReference>
<dbReference type="InterPro" id="IPR019734">
    <property type="entry name" value="TPR_rpt"/>
</dbReference>
<proteinExistence type="predicted"/>
<dbReference type="RefSeq" id="XP_016928255.2">
    <property type="nucleotide sequence ID" value="XM_017072766.4"/>
</dbReference>
<keyword evidence="2 3" id="KW-0802">TPR repeat</keyword>
<dbReference type="GO" id="GO:0006368">
    <property type="term" value="P:transcription elongation by RNA polymerase II"/>
    <property type="evidence" value="ECO:0007669"/>
    <property type="project" value="TreeGrafter"/>
</dbReference>
<dbReference type="GO" id="GO:0000993">
    <property type="term" value="F:RNA polymerase II complex binding"/>
    <property type="evidence" value="ECO:0007669"/>
    <property type="project" value="TreeGrafter"/>
</dbReference>
<dbReference type="Gene3D" id="1.25.40.10">
    <property type="entry name" value="Tetratricopeptide repeat domain"/>
    <property type="match status" value="1"/>
</dbReference>